<protein>
    <submittedName>
        <fullName evidence="1">Uncharacterized protein</fullName>
    </submittedName>
</protein>
<reference evidence="1" key="1">
    <citation type="journal article" date="2016" name="Genome Announc.">
        <title>Draft Genome Sequence of the Syntrophic Lactate-Degrading Bacterium Tepidanaerobacter syntrophicus JLT.</title>
        <authorList>
            <person name="Matsuura N."/>
            <person name="Ohashi A."/>
            <person name="Tourlousse D.M."/>
            <person name="Sekiguchi Y."/>
        </authorList>
    </citation>
    <scope>NUCLEOTIDE SEQUENCE [LARGE SCALE GENOMIC DNA]</scope>
    <source>
        <strain evidence="1">JL</strain>
    </source>
</reference>
<organism evidence="1">
    <name type="scientific">Tepidanaerobacter syntrophicus</name>
    <dbReference type="NCBI Taxonomy" id="224999"/>
    <lineage>
        <taxon>Bacteria</taxon>
        <taxon>Bacillati</taxon>
        <taxon>Bacillota</taxon>
        <taxon>Clostridia</taxon>
        <taxon>Thermosediminibacterales</taxon>
        <taxon>Tepidanaerobacteraceae</taxon>
        <taxon>Tepidanaerobacter</taxon>
    </lineage>
</organism>
<keyword evidence="2" id="KW-1185">Reference proteome</keyword>
<accession>A0A0U9HHW7</accession>
<evidence type="ECO:0000313" key="2">
    <source>
        <dbReference type="Proteomes" id="UP000062160"/>
    </source>
</evidence>
<dbReference type="AlphaFoldDB" id="A0A0U9HHW7"/>
<dbReference type="EMBL" id="DF977002">
    <property type="protein sequence ID" value="GAQ25492.1"/>
    <property type="molecule type" value="Genomic_DNA"/>
</dbReference>
<sequence>MAYYSIGKFAQLIDKTTQTLRNRDKKNILKPAYIAPSDLDTI</sequence>
<gene>
    <name evidence="1" type="ORF">TSYNT_817</name>
</gene>
<dbReference type="Proteomes" id="UP000062160">
    <property type="component" value="Unassembled WGS sequence"/>
</dbReference>
<name>A0A0U9HHW7_9FIRM</name>
<proteinExistence type="predicted"/>
<evidence type="ECO:0000313" key="1">
    <source>
        <dbReference type="EMBL" id="GAQ25492.1"/>
    </source>
</evidence>
<dbReference type="STRING" id="224999.GCA_001485475_01521"/>